<keyword evidence="6" id="KW-1279">T cell receptor</keyword>
<dbReference type="InterPro" id="IPR007110">
    <property type="entry name" value="Ig-like_dom"/>
</dbReference>
<dbReference type="PANTHER" id="PTHR19343">
    <property type="entry name" value="T CELL RECEPTOR ALPHA VARIABLE 1-2"/>
    <property type="match status" value="1"/>
</dbReference>
<evidence type="ECO:0000256" key="2">
    <source>
        <dbReference type="ARBA" id="ARBA00022859"/>
    </source>
</evidence>
<evidence type="ECO:0000256" key="4">
    <source>
        <dbReference type="ARBA" id="ARBA00023170"/>
    </source>
</evidence>
<dbReference type="InterPro" id="IPR051006">
    <property type="entry name" value="TCR_variable_domain"/>
</dbReference>
<keyword evidence="5" id="KW-0393">Immunoglobulin domain</keyword>
<dbReference type="SMART" id="SM00406">
    <property type="entry name" value="IGv"/>
    <property type="match status" value="1"/>
</dbReference>
<dbReference type="InterPro" id="IPR003599">
    <property type="entry name" value="Ig_sub"/>
</dbReference>
<dbReference type="Pfam" id="PF07686">
    <property type="entry name" value="V-set"/>
    <property type="match status" value="1"/>
</dbReference>
<dbReference type="CDD" id="cd04983">
    <property type="entry name" value="IgV_TCR_alpha"/>
    <property type="match status" value="1"/>
</dbReference>
<feature type="chain" id="PRO_5036495304" description="Ig-like domain-containing protein" evidence="7">
    <location>
        <begin position="22"/>
        <end position="153"/>
    </location>
</feature>
<reference evidence="9" key="3">
    <citation type="submission" date="2025-08" db="UniProtKB">
        <authorList>
            <consortium name="Ensembl"/>
        </authorList>
    </citation>
    <scope>IDENTIFICATION</scope>
</reference>
<evidence type="ECO:0000256" key="1">
    <source>
        <dbReference type="ARBA" id="ARBA00022729"/>
    </source>
</evidence>
<dbReference type="AlphaFoldDB" id="A0A286ZQU8"/>
<evidence type="ECO:0000256" key="3">
    <source>
        <dbReference type="ARBA" id="ARBA00023130"/>
    </source>
</evidence>
<dbReference type="InterPro" id="IPR036179">
    <property type="entry name" value="Ig-like_dom_sf"/>
</dbReference>
<dbReference type="PaxDb" id="9823-ENSSSCP00000002290"/>
<sequence length="153" mass="17465">MMKSSRVLLVILWLQLPWTKSQQKGVEQSLASLPIPEGANASLNCNYSDSASRYFTWYRQYPGKGPELLLYMASYEPKEDGRFTMQVNKTSKHVSLLIRDSQPSDSATYLCAVSTQYTHHSCSLYQNLLRPQRCLIESLGCKAEQLCWLSRCT</sequence>
<dbReference type="PROSITE" id="PS50835">
    <property type="entry name" value="IG_LIKE"/>
    <property type="match status" value="1"/>
</dbReference>
<keyword evidence="3" id="KW-1064">Adaptive immunity</keyword>
<proteinExistence type="predicted"/>
<dbReference type="SMART" id="SM00409">
    <property type="entry name" value="IG"/>
    <property type="match status" value="1"/>
</dbReference>
<reference evidence="9" key="2">
    <citation type="journal article" date="2020" name="Gigascience">
        <title>An improved pig reference genome sequence to enable pig genetics and genomics research.</title>
        <authorList>
            <person name="Warr A."/>
            <person name="Affara N."/>
            <person name="Aken B."/>
            <person name="Beiki H."/>
            <person name="Bickhart D.M."/>
            <person name="Billis K."/>
            <person name="Chow W."/>
            <person name="Eory L."/>
            <person name="Finlayson H.A."/>
            <person name="Flicek P."/>
            <person name="Giron C.G."/>
            <person name="Griffin D.K."/>
            <person name="Hall R."/>
            <person name="Hannum G."/>
            <person name="Hourlier T."/>
            <person name="Howe K."/>
            <person name="Hume D.A."/>
            <person name="Izuogu O."/>
            <person name="Kim K."/>
            <person name="Koren S."/>
            <person name="Liu H."/>
            <person name="Manchanda N."/>
            <person name="Martin F.J."/>
            <person name="Nonneman D.J."/>
            <person name="O'Connor R.E."/>
            <person name="Phillippy A.M."/>
            <person name="Rohrer G.A."/>
            <person name="Rosen B.D."/>
            <person name="Rund L.A."/>
            <person name="Sargent C.A."/>
            <person name="Schook L.B."/>
            <person name="Schroeder S.G."/>
            <person name="Schwartz A.S."/>
            <person name="Skinner B.M."/>
            <person name="Talbot R."/>
            <person name="Tseng E."/>
            <person name="Tuggle C.K."/>
            <person name="Watson M."/>
            <person name="Smith T.P.L."/>
            <person name="Archibald A.L."/>
        </authorList>
    </citation>
    <scope>NUCLEOTIDE SEQUENCE [LARGE SCALE GENOMIC DNA]</scope>
    <source>
        <strain evidence="9">Duroc</strain>
    </source>
</reference>
<dbReference type="Proteomes" id="UP000008227">
    <property type="component" value="Chromosome 7"/>
</dbReference>
<evidence type="ECO:0000256" key="5">
    <source>
        <dbReference type="ARBA" id="ARBA00023319"/>
    </source>
</evidence>
<dbReference type="GO" id="GO:0002250">
    <property type="term" value="P:adaptive immune response"/>
    <property type="evidence" value="ECO:0007669"/>
    <property type="project" value="UniProtKB-KW"/>
</dbReference>
<dbReference type="ExpressionAtlas" id="A0A286ZQU8">
    <property type="expression patterns" value="baseline and differential"/>
</dbReference>
<feature type="signal peptide" evidence="7">
    <location>
        <begin position="1"/>
        <end position="21"/>
    </location>
</feature>
<accession>A0A287AI00</accession>
<name>A0A286ZQU8_PIG</name>
<keyword evidence="10" id="KW-1185">Reference proteome</keyword>
<dbReference type="Gene3D" id="2.60.40.10">
    <property type="entry name" value="Immunoglobulins"/>
    <property type="match status" value="1"/>
</dbReference>
<dbReference type="Ensembl" id="ENSSSCT00000058261.3">
    <property type="protein sequence ID" value="ENSSSCP00000033844.3"/>
    <property type="gene ID" value="ENSSSCG00000038885.3"/>
</dbReference>
<dbReference type="PANTHER" id="PTHR19343:SF3">
    <property type="entry name" value="T CELL RECEPTOR ALPHA VARIABLE 12-2"/>
    <property type="match status" value="1"/>
</dbReference>
<feature type="domain" description="Ig-like" evidence="8">
    <location>
        <begin position="17"/>
        <end position="114"/>
    </location>
</feature>
<reference evidence="9" key="4">
    <citation type="submission" date="2025-09" db="UniProtKB">
        <authorList>
            <consortium name="Ensembl"/>
        </authorList>
    </citation>
    <scope>IDENTIFICATION</scope>
</reference>
<dbReference type="GO" id="GO:0042101">
    <property type="term" value="C:T cell receptor complex"/>
    <property type="evidence" value="ECO:0007669"/>
    <property type="project" value="UniProtKB-KW"/>
</dbReference>
<dbReference type="Bgee" id="ENSSSCG00000036918">
    <property type="expression patterns" value="Expressed in blood and 9 other cell types or tissues"/>
</dbReference>
<dbReference type="InterPro" id="IPR013783">
    <property type="entry name" value="Ig-like_fold"/>
</dbReference>
<organism evidence="9 10">
    <name type="scientific">Sus scrofa</name>
    <name type="common">Pig</name>
    <dbReference type="NCBI Taxonomy" id="9823"/>
    <lineage>
        <taxon>Eukaryota</taxon>
        <taxon>Metazoa</taxon>
        <taxon>Chordata</taxon>
        <taxon>Craniata</taxon>
        <taxon>Vertebrata</taxon>
        <taxon>Euteleostomi</taxon>
        <taxon>Mammalia</taxon>
        <taxon>Eutheria</taxon>
        <taxon>Laurasiatheria</taxon>
        <taxon>Artiodactyla</taxon>
        <taxon>Suina</taxon>
        <taxon>Suidae</taxon>
        <taxon>Sus</taxon>
    </lineage>
</organism>
<evidence type="ECO:0000256" key="6">
    <source>
        <dbReference type="ARBA" id="ARBA00043266"/>
    </source>
</evidence>
<dbReference type="SUPFAM" id="SSF48726">
    <property type="entry name" value="Immunoglobulin"/>
    <property type="match status" value="1"/>
</dbReference>
<accession>A0A286ZQU8</accession>
<dbReference type="InterPro" id="IPR013106">
    <property type="entry name" value="Ig_V-set"/>
</dbReference>
<dbReference type="SMR" id="A0A286ZQU8"/>
<evidence type="ECO:0000256" key="7">
    <source>
        <dbReference type="SAM" id="SignalP"/>
    </source>
</evidence>
<keyword evidence="1 7" id="KW-0732">Signal</keyword>
<protein>
    <recommendedName>
        <fullName evidence="8">Ig-like domain-containing protein</fullName>
    </recommendedName>
</protein>
<evidence type="ECO:0000313" key="9">
    <source>
        <dbReference type="Ensembl" id="ENSSSCP00000033844.3"/>
    </source>
</evidence>
<keyword evidence="2" id="KW-0391">Immunity</keyword>
<reference evidence="10" key="1">
    <citation type="submission" date="2009-11" db="EMBL/GenBank/DDBJ databases">
        <authorList>
            <consortium name="Porcine genome sequencing project"/>
        </authorList>
    </citation>
    <scope>NUCLEOTIDE SEQUENCE [LARGE SCALE GENOMIC DNA]</scope>
    <source>
        <strain evidence="10">Duroc</strain>
    </source>
</reference>
<evidence type="ECO:0000259" key="8">
    <source>
        <dbReference type="PROSITE" id="PS50835"/>
    </source>
</evidence>
<keyword evidence="4" id="KW-0675">Receptor</keyword>
<dbReference type="GeneTree" id="ENSGT00940000153130"/>
<evidence type="ECO:0000313" key="10">
    <source>
        <dbReference type="Proteomes" id="UP000008227"/>
    </source>
</evidence>
<dbReference type="GO" id="GO:0042605">
    <property type="term" value="F:peptide antigen binding"/>
    <property type="evidence" value="ECO:0000318"/>
    <property type="project" value="GO_Central"/>
</dbReference>